<evidence type="ECO:0000256" key="3">
    <source>
        <dbReference type="SAM" id="SignalP"/>
    </source>
</evidence>
<keyword evidence="6" id="KW-1185">Reference proteome</keyword>
<dbReference type="OrthoDB" id="9801912at2"/>
<dbReference type="SUPFAM" id="SSF53850">
    <property type="entry name" value="Periplasmic binding protein-like II"/>
    <property type="match status" value="1"/>
</dbReference>
<dbReference type="PIRSF" id="PIRSF002741">
    <property type="entry name" value="MppA"/>
    <property type="match status" value="1"/>
</dbReference>
<dbReference type="GO" id="GO:0015833">
    <property type="term" value="P:peptide transport"/>
    <property type="evidence" value="ECO:0007669"/>
    <property type="project" value="TreeGrafter"/>
</dbReference>
<dbReference type="PANTHER" id="PTHR30290:SF83">
    <property type="entry name" value="ABC TRANSPORTER SUBSTRATE-BINDING PROTEIN"/>
    <property type="match status" value="1"/>
</dbReference>
<evidence type="ECO:0000313" key="6">
    <source>
        <dbReference type="Proteomes" id="UP000596977"/>
    </source>
</evidence>
<protein>
    <submittedName>
        <fullName evidence="5">ABC transporter substrate-binding protein</fullName>
    </submittedName>
</protein>
<evidence type="ECO:0000256" key="1">
    <source>
        <dbReference type="ARBA" id="ARBA00004418"/>
    </source>
</evidence>
<evidence type="ECO:0000256" key="2">
    <source>
        <dbReference type="ARBA" id="ARBA00005695"/>
    </source>
</evidence>
<name>A0A916RKK6_9HYPH</name>
<dbReference type="InterPro" id="IPR039424">
    <property type="entry name" value="SBP_5"/>
</dbReference>
<feature type="domain" description="Solute-binding protein family 5" evidence="4">
    <location>
        <begin position="64"/>
        <end position="415"/>
    </location>
</feature>
<dbReference type="Proteomes" id="UP000596977">
    <property type="component" value="Unassembled WGS sequence"/>
</dbReference>
<sequence>MLFRLLASSAVAVLLGTSAFAQERVLDVVSPFELKGPEPGVSGYIYLQMDVIETLVNSDLEGNLVPGLATEWTTSGDGLEWRFLLRDGVTFHDGTPLDAAAAAHALSVAQGKPGLLATAPITRIEGQGNEVVFHLAEPFEPLAAFLTEYRNMIYAPAAYAADGAITEVIGTGAYKITKIEAPLRMEVERFEGYWGEPAHIANATYQSVGRAETRALMAESGEAEYVVNLDPASVARLAELDGLDVYSVSIPRAMLIKANTAHPVLSDLDVRRALSLALDRDGLASAVLRYRAGADQILPPLLSDWHSEHVQPLRYDPDEAISLLAEAGWVPGDDGILVREGQRLSLTLTSYPDRPEMPLSAAVIQQMFAEIGVELTIDLTNSSEIPVRHHDGTLELALFARNFALTPSPLGTFLTDYAPNGDWGAMGWDNPEFVDLIRDLARGRGGQSERDRAIEILQTELPVLPVAWYQQTAVISHAITGAVLDPFERTIGLKYIRWAE</sequence>
<dbReference type="GO" id="GO:0030288">
    <property type="term" value="C:outer membrane-bounded periplasmic space"/>
    <property type="evidence" value="ECO:0007669"/>
    <property type="project" value="UniProtKB-ARBA"/>
</dbReference>
<feature type="chain" id="PRO_5037736387" evidence="3">
    <location>
        <begin position="22"/>
        <end position="500"/>
    </location>
</feature>
<dbReference type="GO" id="GO:0043190">
    <property type="term" value="C:ATP-binding cassette (ABC) transporter complex"/>
    <property type="evidence" value="ECO:0007669"/>
    <property type="project" value="InterPro"/>
</dbReference>
<dbReference type="RefSeq" id="WP_127071914.1">
    <property type="nucleotide sequence ID" value="NZ_BMKB01000005.1"/>
</dbReference>
<dbReference type="Gene3D" id="3.40.190.10">
    <property type="entry name" value="Periplasmic binding protein-like II"/>
    <property type="match status" value="1"/>
</dbReference>
<proteinExistence type="inferred from homology"/>
<dbReference type="InterPro" id="IPR030678">
    <property type="entry name" value="Peptide/Ni-bd"/>
</dbReference>
<keyword evidence="3" id="KW-0732">Signal</keyword>
<reference evidence="5 6" key="1">
    <citation type="journal article" date="2014" name="Int. J. Syst. Evol. Microbiol.">
        <title>Complete genome sequence of Corynebacterium casei LMG S-19264T (=DSM 44701T), isolated from a smear-ripened cheese.</title>
        <authorList>
            <consortium name="US DOE Joint Genome Institute (JGI-PGF)"/>
            <person name="Walter F."/>
            <person name="Albersmeier A."/>
            <person name="Kalinowski J."/>
            <person name="Ruckert C."/>
        </authorList>
    </citation>
    <scope>NUCLEOTIDE SEQUENCE [LARGE SCALE GENOMIC DNA]</scope>
    <source>
        <strain evidence="5 6">CGMCC 1.15896</strain>
    </source>
</reference>
<dbReference type="AlphaFoldDB" id="A0A916RKK6"/>
<evidence type="ECO:0000313" key="5">
    <source>
        <dbReference type="EMBL" id="GGA59518.1"/>
    </source>
</evidence>
<gene>
    <name evidence="5" type="ORF">GCM10011499_32090</name>
</gene>
<dbReference type="PANTHER" id="PTHR30290">
    <property type="entry name" value="PERIPLASMIC BINDING COMPONENT OF ABC TRANSPORTER"/>
    <property type="match status" value="1"/>
</dbReference>
<dbReference type="CDD" id="cd08490">
    <property type="entry name" value="PBP2_NikA_DppA_OppA_like_3"/>
    <property type="match status" value="1"/>
</dbReference>
<accession>A0A916RKK6</accession>
<comment type="caution">
    <text evidence="5">The sequence shown here is derived from an EMBL/GenBank/DDBJ whole genome shotgun (WGS) entry which is preliminary data.</text>
</comment>
<feature type="signal peptide" evidence="3">
    <location>
        <begin position="1"/>
        <end position="21"/>
    </location>
</feature>
<evidence type="ECO:0000259" key="4">
    <source>
        <dbReference type="Pfam" id="PF00496"/>
    </source>
</evidence>
<dbReference type="EMBL" id="BMKB01000005">
    <property type="protein sequence ID" value="GGA59518.1"/>
    <property type="molecule type" value="Genomic_DNA"/>
</dbReference>
<dbReference type="Pfam" id="PF00496">
    <property type="entry name" value="SBP_bac_5"/>
    <property type="match status" value="1"/>
</dbReference>
<organism evidence="5 6">
    <name type="scientific">Pelagibacterium lentulum</name>
    <dbReference type="NCBI Taxonomy" id="2029865"/>
    <lineage>
        <taxon>Bacteria</taxon>
        <taxon>Pseudomonadati</taxon>
        <taxon>Pseudomonadota</taxon>
        <taxon>Alphaproteobacteria</taxon>
        <taxon>Hyphomicrobiales</taxon>
        <taxon>Devosiaceae</taxon>
        <taxon>Pelagibacterium</taxon>
    </lineage>
</organism>
<dbReference type="InterPro" id="IPR000914">
    <property type="entry name" value="SBP_5_dom"/>
</dbReference>
<dbReference type="Gene3D" id="3.10.105.10">
    <property type="entry name" value="Dipeptide-binding Protein, Domain 3"/>
    <property type="match status" value="1"/>
</dbReference>
<comment type="subcellular location">
    <subcellularLocation>
        <location evidence="1">Periplasm</location>
    </subcellularLocation>
</comment>
<comment type="similarity">
    <text evidence="2">Belongs to the bacterial solute-binding protein 5 family.</text>
</comment>
<dbReference type="GO" id="GO:1904680">
    <property type="term" value="F:peptide transmembrane transporter activity"/>
    <property type="evidence" value="ECO:0007669"/>
    <property type="project" value="TreeGrafter"/>
</dbReference>